<dbReference type="InterPro" id="IPR014746">
    <property type="entry name" value="Gln_synth/guanido_kin_cat_dom"/>
</dbReference>
<reference evidence="5 6" key="1">
    <citation type="submission" date="2023-03" db="EMBL/GenBank/DDBJ databases">
        <title>Host association and intracellularity evolved multiple times independently in the Rickettsiales.</title>
        <authorList>
            <person name="Castelli M."/>
            <person name="Nardi T."/>
            <person name="Gammuto L."/>
            <person name="Bellinzona G."/>
            <person name="Sabaneyeva E."/>
            <person name="Potekhin A."/>
            <person name="Serra V."/>
            <person name="Petroni G."/>
            <person name="Sassera D."/>
        </authorList>
    </citation>
    <scope>NUCLEOTIDE SEQUENCE [LARGE SCALE GENOMIC DNA]</scope>
    <source>
        <strain evidence="5 6">Sr 2-6</strain>
    </source>
</reference>
<dbReference type="SMART" id="SM01230">
    <property type="entry name" value="Gln-synt_C"/>
    <property type="match status" value="1"/>
</dbReference>
<keyword evidence="1" id="KW-0436">Ligase</keyword>
<dbReference type="PANTHER" id="PTHR43785">
    <property type="entry name" value="GAMMA-GLUTAMYLPUTRESCINE SYNTHETASE"/>
    <property type="match status" value="1"/>
</dbReference>
<proteinExistence type="inferred from homology"/>
<dbReference type="PROSITE" id="PS51987">
    <property type="entry name" value="GS_CATALYTIC"/>
    <property type="match status" value="1"/>
</dbReference>
<accession>A0ABU5NCT7</accession>
<sequence>MQNYFKSNHNLTPIIGAEIEFYLSNNIYVKDLESKIGHDIKLEKGKNQYEIDLPPSSNLVNIAKDIESARTAICLFAKQMGGDANFCSRPFPDDYGNSMHVHLNFLEDSNIEKYAQILCHYLPQYINYFLPKPQDYKRLDSKFMAPTHIAWGGNNRSLLIRIPDSLPRRLEHRLAAASADPAEVIFAILDSIRQGILSYDNIPHIAKTHGNAFDKQYSLVPIINCI</sequence>
<dbReference type="PANTHER" id="PTHR43785:SF12">
    <property type="entry name" value="TYPE-1 GLUTAMINE SYNTHETASE 2"/>
    <property type="match status" value="1"/>
</dbReference>
<organism evidence="5 6">
    <name type="scientific">Candidatus Megaera venefica</name>
    <dbReference type="NCBI Taxonomy" id="2055910"/>
    <lineage>
        <taxon>Bacteria</taxon>
        <taxon>Pseudomonadati</taxon>
        <taxon>Pseudomonadota</taxon>
        <taxon>Alphaproteobacteria</taxon>
        <taxon>Rickettsiales</taxon>
        <taxon>Rickettsiaceae</taxon>
        <taxon>Candidatus Megaera</taxon>
    </lineage>
</organism>
<dbReference type="InterPro" id="IPR008146">
    <property type="entry name" value="Gln_synth_cat_dom"/>
</dbReference>
<protein>
    <submittedName>
        <fullName evidence="5">Glutamine synthetase domain protein</fullName>
    </submittedName>
</protein>
<name>A0ABU5NCT7_9RICK</name>
<gene>
    <name evidence="5" type="ORF">Megvenef_00930</name>
</gene>
<dbReference type="Pfam" id="PF00120">
    <property type="entry name" value="Gln-synt_C"/>
    <property type="match status" value="1"/>
</dbReference>
<evidence type="ECO:0000256" key="1">
    <source>
        <dbReference type="ARBA" id="ARBA00022598"/>
    </source>
</evidence>
<keyword evidence="6" id="KW-1185">Reference proteome</keyword>
<dbReference type="Gene3D" id="3.30.590.10">
    <property type="entry name" value="Glutamine synthetase/guanido kinase, catalytic domain"/>
    <property type="match status" value="1"/>
</dbReference>
<dbReference type="Proteomes" id="UP001291687">
    <property type="component" value="Unassembled WGS sequence"/>
</dbReference>
<dbReference type="SUPFAM" id="SSF55931">
    <property type="entry name" value="Glutamine synthetase/guanido kinase"/>
    <property type="match status" value="1"/>
</dbReference>
<evidence type="ECO:0000313" key="6">
    <source>
        <dbReference type="Proteomes" id="UP001291687"/>
    </source>
</evidence>
<evidence type="ECO:0000256" key="3">
    <source>
        <dbReference type="RuleBase" id="RU000384"/>
    </source>
</evidence>
<comment type="similarity">
    <text evidence="2 3">Belongs to the glutamine synthetase family.</text>
</comment>
<feature type="domain" description="GS catalytic" evidence="4">
    <location>
        <begin position="1"/>
        <end position="226"/>
    </location>
</feature>
<evidence type="ECO:0000313" key="5">
    <source>
        <dbReference type="EMBL" id="MEA0970961.1"/>
    </source>
</evidence>
<comment type="caution">
    <text evidence="5">The sequence shown here is derived from an EMBL/GenBank/DDBJ whole genome shotgun (WGS) entry which is preliminary data.</text>
</comment>
<evidence type="ECO:0000256" key="2">
    <source>
        <dbReference type="PROSITE-ProRule" id="PRU01331"/>
    </source>
</evidence>
<evidence type="ECO:0000259" key="4">
    <source>
        <dbReference type="PROSITE" id="PS51987"/>
    </source>
</evidence>
<dbReference type="EMBL" id="JARJFB010000064">
    <property type="protein sequence ID" value="MEA0970961.1"/>
    <property type="molecule type" value="Genomic_DNA"/>
</dbReference>